<keyword evidence="3" id="KW-1185">Reference proteome</keyword>
<name>A0A4Z2IF26_9TELE</name>
<dbReference type="EMBL" id="SRLO01000098">
    <property type="protein sequence ID" value="TNN75922.1"/>
    <property type="molecule type" value="Genomic_DNA"/>
</dbReference>
<reference evidence="2 3" key="1">
    <citation type="submission" date="2019-03" db="EMBL/GenBank/DDBJ databases">
        <title>First draft genome of Liparis tanakae, snailfish: a comprehensive survey of snailfish specific genes.</title>
        <authorList>
            <person name="Kim W."/>
            <person name="Song I."/>
            <person name="Jeong J.-H."/>
            <person name="Kim D."/>
            <person name="Kim S."/>
            <person name="Ryu S."/>
            <person name="Song J.Y."/>
            <person name="Lee S.K."/>
        </authorList>
    </citation>
    <scope>NUCLEOTIDE SEQUENCE [LARGE SCALE GENOMIC DNA]</scope>
    <source>
        <tissue evidence="2">Muscle</tissue>
    </source>
</reference>
<dbReference type="AlphaFoldDB" id="A0A4Z2IF26"/>
<sequence length="362" mass="40657">MHDQGRRKGRADHASSFPQMGCGLEWVRREDFASSWTHGARKVENAVSLTLLPRAEDFAGSWRHGESEGGRVLEPWETAISEVAFCNGRGGRPWGTQVALHLIHPSPSKARELLRPWREPHCLLGAVVLVGHARIIISVVNHLTALIVITLSLRVEEAIFPVHIVLIVVRTLVAIRCHRLLLPRTMNREVFFSMELRRFFLAMRLFLLPNPRNRRDVLFSFLLLFLRFWKPENFMNIVDMSLELKQLLRDTRQARGKASTRTERPVHPQSNRAPQPWCRNGPGLQSPQAPHPLSQPRSKMGTIYFTLEYAGGEGGDGDGIIVLLSARQVSSGSAVRGGKHDQKGRGCQPSVLRCGQPPADGR</sequence>
<dbReference type="Proteomes" id="UP000314294">
    <property type="component" value="Unassembled WGS sequence"/>
</dbReference>
<accession>A0A4Z2IF26</accession>
<feature type="region of interest" description="Disordered" evidence="1">
    <location>
        <begin position="331"/>
        <end position="362"/>
    </location>
</feature>
<proteinExistence type="predicted"/>
<evidence type="ECO:0000313" key="3">
    <source>
        <dbReference type="Proteomes" id="UP000314294"/>
    </source>
</evidence>
<feature type="region of interest" description="Disordered" evidence="1">
    <location>
        <begin position="253"/>
        <end position="297"/>
    </location>
</feature>
<evidence type="ECO:0000313" key="2">
    <source>
        <dbReference type="EMBL" id="TNN75922.1"/>
    </source>
</evidence>
<organism evidence="2 3">
    <name type="scientific">Liparis tanakae</name>
    <name type="common">Tanaka's snailfish</name>
    <dbReference type="NCBI Taxonomy" id="230148"/>
    <lineage>
        <taxon>Eukaryota</taxon>
        <taxon>Metazoa</taxon>
        <taxon>Chordata</taxon>
        <taxon>Craniata</taxon>
        <taxon>Vertebrata</taxon>
        <taxon>Euteleostomi</taxon>
        <taxon>Actinopterygii</taxon>
        <taxon>Neopterygii</taxon>
        <taxon>Teleostei</taxon>
        <taxon>Neoteleostei</taxon>
        <taxon>Acanthomorphata</taxon>
        <taxon>Eupercaria</taxon>
        <taxon>Perciformes</taxon>
        <taxon>Cottioidei</taxon>
        <taxon>Cottales</taxon>
        <taxon>Liparidae</taxon>
        <taxon>Liparis</taxon>
    </lineage>
</organism>
<gene>
    <name evidence="2" type="ORF">EYF80_013892</name>
</gene>
<protein>
    <submittedName>
        <fullName evidence="2">Uncharacterized protein</fullName>
    </submittedName>
</protein>
<comment type="caution">
    <text evidence="2">The sequence shown here is derived from an EMBL/GenBank/DDBJ whole genome shotgun (WGS) entry which is preliminary data.</text>
</comment>
<evidence type="ECO:0000256" key="1">
    <source>
        <dbReference type="SAM" id="MobiDB-lite"/>
    </source>
</evidence>